<gene>
    <name evidence="1" type="ORF">BJX68DRAFT_225310</name>
</gene>
<evidence type="ECO:0008006" key="3">
    <source>
        <dbReference type="Google" id="ProtNLM"/>
    </source>
</evidence>
<evidence type="ECO:0000313" key="1">
    <source>
        <dbReference type="EMBL" id="KAL2860445.1"/>
    </source>
</evidence>
<name>A0ABR4L7L3_9EURO</name>
<reference evidence="1 2" key="1">
    <citation type="submission" date="2024-07" db="EMBL/GenBank/DDBJ databases">
        <title>Section-level genome sequencing and comparative genomics of Aspergillus sections Usti and Cavernicolus.</title>
        <authorList>
            <consortium name="Lawrence Berkeley National Laboratory"/>
            <person name="Nybo J.L."/>
            <person name="Vesth T.C."/>
            <person name="Theobald S."/>
            <person name="Frisvad J.C."/>
            <person name="Larsen T.O."/>
            <person name="Kjaerboelling I."/>
            <person name="Rothschild-Mancinelli K."/>
            <person name="Lyhne E.K."/>
            <person name="Kogle M.E."/>
            <person name="Barry K."/>
            <person name="Clum A."/>
            <person name="Na H."/>
            <person name="Ledsgaard L."/>
            <person name="Lin J."/>
            <person name="Lipzen A."/>
            <person name="Kuo A."/>
            <person name="Riley R."/>
            <person name="Mondo S."/>
            <person name="LaButti K."/>
            <person name="Haridas S."/>
            <person name="Pangalinan J."/>
            <person name="Salamov A.A."/>
            <person name="Simmons B.A."/>
            <person name="Magnuson J.K."/>
            <person name="Chen J."/>
            <person name="Drula E."/>
            <person name="Henrissat B."/>
            <person name="Wiebenga A."/>
            <person name="Lubbers R.J."/>
            <person name="Gomes A.C."/>
            <person name="Macurrencykelacurrency M.R."/>
            <person name="Stajich J."/>
            <person name="Grigoriev I.V."/>
            <person name="Mortensen U.H."/>
            <person name="De vries R.P."/>
            <person name="Baker S.E."/>
            <person name="Andersen M.R."/>
        </authorList>
    </citation>
    <scope>NUCLEOTIDE SEQUENCE [LARGE SCALE GENOMIC DNA]</scope>
    <source>
        <strain evidence="1 2">CBS 756.74</strain>
    </source>
</reference>
<comment type="caution">
    <text evidence="1">The sequence shown here is derived from an EMBL/GenBank/DDBJ whole genome shotgun (WGS) entry which is preliminary data.</text>
</comment>
<keyword evidence="2" id="KW-1185">Reference proteome</keyword>
<proteinExistence type="predicted"/>
<dbReference type="RefSeq" id="XP_070905136.1">
    <property type="nucleotide sequence ID" value="XM_071038367.1"/>
</dbReference>
<sequence>MATGFWSLFRKSSGTNPPLVMFALFELALRSGTCLSPCARDDALRRMYDWLACRVQISSRGDRPIRQGTKREAEEAKGSDRGCVRNWHQPCRIIGDETCNSSRGGGKVAGLSLERNLVHDFAAWICHK</sequence>
<dbReference type="EMBL" id="JBFXLR010000002">
    <property type="protein sequence ID" value="KAL2860445.1"/>
    <property type="molecule type" value="Genomic_DNA"/>
</dbReference>
<organism evidence="1 2">
    <name type="scientific">Aspergillus pseudodeflectus</name>
    <dbReference type="NCBI Taxonomy" id="176178"/>
    <lineage>
        <taxon>Eukaryota</taxon>
        <taxon>Fungi</taxon>
        <taxon>Dikarya</taxon>
        <taxon>Ascomycota</taxon>
        <taxon>Pezizomycotina</taxon>
        <taxon>Eurotiomycetes</taxon>
        <taxon>Eurotiomycetidae</taxon>
        <taxon>Eurotiales</taxon>
        <taxon>Aspergillaceae</taxon>
        <taxon>Aspergillus</taxon>
        <taxon>Aspergillus subgen. Nidulantes</taxon>
    </lineage>
</organism>
<accession>A0ABR4L7L3</accession>
<dbReference type="GeneID" id="98153531"/>
<dbReference type="Proteomes" id="UP001610444">
    <property type="component" value="Unassembled WGS sequence"/>
</dbReference>
<evidence type="ECO:0000313" key="2">
    <source>
        <dbReference type="Proteomes" id="UP001610444"/>
    </source>
</evidence>
<protein>
    <recommendedName>
        <fullName evidence="3">Secreted protein</fullName>
    </recommendedName>
</protein>